<dbReference type="Proteomes" id="UP000008311">
    <property type="component" value="Unassembled WGS sequence"/>
</dbReference>
<evidence type="ECO:0000313" key="1">
    <source>
        <dbReference type="EMBL" id="EEF52166.1"/>
    </source>
</evidence>
<gene>
    <name evidence="1" type="ORF">RCOM_1514840</name>
</gene>
<evidence type="ECO:0000313" key="2">
    <source>
        <dbReference type="Proteomes" id="UP000008311"/>
    </source>
</evidence>
<protein>
    <submittedName>
        <fullName evidence="1">Uncharacterized protein</fullName>
    </submittedName>
</protein>
<sequence>MVSSSVVANRSVSRSESLFRHDITRSLRSLFVVVVDNVSEGGDLFMETLKVAFGDGSNSGSLRNWRTF</sequence>
<dbReference type="AlphaFoldDB" id="B9R989"/>
<dbReference type="EMBL" id="EQ973773">
    <property type="protein sequence ID" value="EEF52166.1"/>
    <property type="molecule type" value="Genomic_DNA"/>
</dbReference>
<proteinExistence type="predicted"/>
<accession>B9R989</accession>
<name>B9R989_RICCO</name>
<keyword evidence="2" id="KW-1185">Reference proteome</keyword>
<dbReference type="InParanoid" id="B9R989"/>
<organism evidence="1 2">
    <name type="scientific">Ricinus communis</name>
    <name type="common">Castor bean</name>
    <dbReference type="NCBI Taxonomy" id="3988"/>
    <lineage>
        <taxon>Eukaryota</taxon>
        <taxon>Viridiplantae</taxon>
        <taxon>Streptophyta</taxon>
        <taxon>Embryophyta</taxon>
        <taxon>Tracheophyta</taxon>
        <taxon>Spermatophyta</taxon>
        <taxon>Magnoliopsida</taxon>
        <taxon>eudicotyledons</taxon>
        <taxon>Gunneridae</taxon>
        <taxon>Pentapetalae</taxon>
        <taxon>rosids</taxon>
        <taxon>fabids</taxon>
        <taxon>Malpighiales</taxon>
        <taxon>Euphorbiaceae</taxon>
        <taxon>Acalyphoideae</taxon>
        <taxon>Acalypheae</taxon>
        <taxon>Ricinus</taxon>
    </lineage>
</organism>
<reference evidence="2" key="1">
    <citation type="journal article" date="2010" name="Nat. Biotechnol.">
        <title>Draft genome sequence of the oilseed species Ricinus communis.</title>
        <authorList>
            <person name="Chan A.P."/>
            <person name="Crabtree J."/>
            <person name="Zhao Q."/>
            <person name="Lorenzi H."/>
            <person name="Orvis J."/>
            <person name="Puiu D."/>
            <person name="Melake-Berhan A."/>
            <person name="Jones K.M."/>
            <person name="Redman J."/>
            <person name="Chen G."/>
            <person name="Cahoon E.B."/>
            <person name="Gedil M."/>
            <person name="Stanke M."/>
            <person name="Haas B.J."/>
            <person name="Wortman J.R."/>
            <person name="Fraser-Liggett C.M."/>
            <person name="Ravel J."/>
            <person name="Rabinowicz P.D."/>
        </authorList>
    </citation>
    <scope>NUCLEOTIDE SEQUENCE [LARGE SCALE GENOMIC DNA]</scope>
    <source>
        <strain evidence="2">cv. Hale</strain>
    </source>
</reference>